<reference evidence="1" key="1">
    <citation type="submission" date="2022-01" db="EMBL/GenBank/DDBJ databases">
        <title>Colwellia maritima, isolated from seawater.</title>
        <authorList>
            <person name="Kristyanto S."/>
            <person name="Jung J."/>
            <person name="Jeon C.O."/>
        </authorList>
    </citation>
    <scope>NUCLEOTIDE SEQUENCE</scope>
    <source>
        <strain evidence="1">MSW7</strain>
    </source>
</reference>
<gene>
    <name evidence="1" type="ORF">L3081_24175</name>
</gene>
<comment type="caution">
    <text evidence="1">The sequence shown here is derived from an EMBL/GenBank/DDBJ whole genome shotgun (WGS) entry which is preliminary data.</text>
</comment>
<organism evidence="1 2">
    <name type="scientific">Colwellia maritima</name>
    <dbReference type="NCBI Taxonomy" id="2912588"/>
    <lineage>
        <taxon>Bacteria</taxon>
        <taxon>Pseudomonadati</taxon>
        <taxon>Pseudomonadota</taxon>
        <taxon>Gammaproteobacteria</taxon>
        <taxon>Alteromonadales</taxon>
        <taxon>Colwelliaceae</taxon>
        <taxon>Colwellia</taxon>
    </lineage>
</organism>
<dbReference type="RefSeq" id="WP_242288958.1">
    <property type="nucleotide sequence ID" value="NZ_JAKKSL010000007.1"/>
</dbReference>
<dbReference type="InterPro" id="IPR036086">
    <property type="entry name" value="ParB/Sulfiredoxin_sf"/>
</dbReference>
<dbReference type="Proteomes" id="UP001139646">
    <property type="component" value="Unassembled WGS sequence"/>
</dbReference>
<name>A0ABS9X8W9_9GAMM</name>
<sequence>MTKARRIAIISVDPRVCRPWAVHDRDAVWFTEERSKTLLDSIKANGQKNPALARKISDSDYEYEIIVWYAKTLGM</sequence>
<protein>
    <submittedName>
        <fullName evidence="1">ParB N-terminal domain-containing protein</fullName>
    </submittedName>
</protein>
<evidence type="ECO:0000313" key="1">
    <source>
        <dbReference type="EMBL" id="MCI2285926.1"/>
    </source>
</evidence>
<dbReference type="SUPFAM" id="SSF110849">
    <property type="entry name" value="ParB/Sulfiredoxin"/>
    <property type="match status" value="1"/>
</dbReference>
<proteinExistence type="predicted"/>
<dbReference type="EMBL" id="JAKKSL010000007">
    <property type="protein sequence ID" value="MCI2285926.1"/>
    <property type="molecule type" value="Genomic_DNA"/>
</dbReference>
<evidence type="ECO:0000313" key="2">
    <source>
        <dbReference type="Proteomes" id="UP001139646"/>
    </source>
</evidence>
<keyword evidence="2" id="KW-1185">Reference proteome</keyword>
<accession>A0ABS9X8W9</accession>
<dbReference type="CDD" id="cd16405">
    <property type="entry name" value="RepB_like_N"/>
    <property type="match status" value="1"/>
</dbReference>
<dbReference type="InterPro" id="IPR037972">
    <property type="entry name" value="RepB_N"/>
</dbReference>